<sequence>MGRKAGWLALVAGVLALVLGIIAFAWPSATLKVVGFLFGLNLLIVGVIRVLQFAFTPDAPVAGRVLGVIFGVLVGLLGILCMRNLAGSVTLLLVIVALGWLLEGLAEIFTSIGHRESGAGWRIGLGIFAVLAAIAVLVWPGLGLATFVFIGATTLCFVGIGGIIAGIAGLRSRDPIVA</sequence>
<evidence type="ECO:0000313" key="3">
    <source>
        <dbReference type="Proteomes" id="UP000676967"/>
    </source>
</evidence>
<organism evidence="2 3">
    <name type="scientific">Actinoplanes ianthinogenes</name>
    <dbReference type="NCBI Taxonomy" id="122358"/>
    <lineage>
        <taxon>Bacteria</taxon>
        <taxon>Bacillati</taxon>
        <taxon>Actinomycetota</taxon>
        <taxon>Actinomycetes</taxon>
        <taxon>Micromonosporales</taxon>
        <taxon>Micromonosporaceae</taxon>
        <taxon>Actinoplanes</taxon>
    </lineage>
</organism>
<dbReference type="PANTHER" id="PTHR34989:SF1">
    <property type="entry name" value="PROTEIN HDED"/>
    <property type="match status" value="1"/>
</dbReference>
<dbReference type="Pfam" id="PF03729">
    <property type="entry name" value="DUF308"/>
    <property type="match status" value="2"/>
</dbReference>
<protein>
    <submittedName>
        <fullName evidence="2">Membrane protein</fullName>
    </submittedName>
</protein>
<dbReference type="EMBL" id="AP023356">
    <property type="protein sequence ID" value="BCJ45782.1"/>
    <property type="molecule type" value="Genomic_DNA"/>
</dbReference>
<evidence type="ECO:0000256" key="1">
    <source>
        <dbReference type="SAM" id="Phobius"/>
    </source>
</evidence>
<keyword evidence="3" id="KW-1185">Reference proteome</keyword>
<reference evidence="2 3" key="1">
    <citation type="submission" date="2020-08" db="EMBL/GenBank/DDBJ databases">
        <title>Whole genome shotgun sequence of Actinoplanes ianthinogenes NBRC 13996.</title>
        <authorList>
            <person name="Komaki H."/>
            <person name="Tamura T."/>
        </authorList>
    </citation>
    <scope>NUCLEOTIDE SEQUENCE [LARGE SCALE GENOMIC DNA]</scope>
    <source>
        <strain evidence="2 3">NBRC 13996</strain>
    </source>
</reference>
<feature type="transmembrane region" description="Helical" evidence="1">
    <location>
        <begin position="7"/>
        <end position="27"/>
    </location>
</feature>
<feature type="transmembrane region" description="Helical" evidence="1">
    <location>
        <begin position="148"/>
        <end position="170"/>
    </location>
</feature>
<feature type="transmembrane region" description="Helical" evidence="1">
    <location>
        <begin position="123"/>
        <end position="142"/>
    </location>
</feature>
<keyword evidence="1" id="KW-0812">Transmembrane</keyword>
<dbReference type="InterPro" id="IPR052712">
    <property type="entry name" value="Acid_resist_chaperone_HdeD"/>
</dbReference>
<proteinExistence type="predicted"/>
<dbReference type="InterPro" id="IPR005325">
    <property type="entry name" value="DUF308_memb"/>
</dbReference>
<gene>
    <name evidence="2" type="ORF">Aiant_64390</name>
</gene>
<dbReference type="Proteomes" id="UP000676967">
    <property type="component" value="Chromosome"/>
</dbReference>
<feature type="transmembrane region" description="Helical" evidence="1">
    <location>
        <begin position="61"/>
        <end position="79"/>
    </location>
</feature>
<keyword evidence="1" id="KW-0472">Membrane</keyword>
<evidence type="ECO:0000313" key="2">
    <source>
        <dbReference type="EMBL" id="BCJ45782.1"/>
    </source>
</evidence>
<feature type="transmembrane region" description="Helical" evidence="1">
    <location>
        <begin position="33"/>
        <end position="54"/>
    </location>
</feature>
<accession>A0ABN6CNR0</accession>
<dbReference type="PANTHER" id="PTHR34989">
    <property type="entry name" value="PROTEIN HDED"/>
    <property type="match status" value="1"/>
</dbReference>
<keyword evidence="1" id="KW-1133">Transmembrane helix</keyword>
<name>A0ABN6CNR0_9ACTN</name>
<feature type="transmembrane region" description="Helical" evidence="1">
    <location>
        <begin position="85"/>
        <end position="102"/>
    </location>
</feature>
<dbReference type="RefSeq" id="WP_189333657.1">
    <property type="nucleotide sequence ID" value="NZ_AP023356.1"/>
</dbReference>